<keyword evidence="4" id="KW-1185">Reference proteome</keyword>
<gene>
    <name evidence="3" type="ORF">LEP1GSC050_3929</name>
</gene>
<feature type="compositionally biased region" description="Basic and acidic residues" evidence="1">
    <location>
        <begin position="244"/>
        <end position="253"/>
    </location>
</feature>
<dbReference type="InterPro" id="IPR000073">
    <property type="entry name" value="AB_hydrolase_1"/>
</dbReference>
<dbReference type="Pfam" id="PF00561">
    <property type="entry name" value="Abhydrolase_1"/>
    <property type="match status" value="1"/>
</dbReference>
<evidence type="ECO:0000256" key="1">
    <source>
        <dbReference type="SAM" id="MobiDB-lite"/>
    </source>
</evidence>
<protein>
    <submittedName>
        <fullName evidence="3">Alpha/beta hydrolase family protein</fullName>
    </submittedName>
</protein>
<dbReference type="AlphaFoldDB" id="T0GFK7"/>
<dbReference type="Proteomes" id="UP000015454">
    <property type="component" value="Unassembled WGS sequence"/>
</dbReference>
<accession>T0GFK7</accession>
<organism evidence="3 4">
    <name type="scientific">Leptospira broomii serovar Hurstbridge str. 5399</name>
    <dbReference type="NCBI Taxonomy" id="1049789"/>
    <lineage>
        <taxon>Bacteria</taxon>
        <taxon>Pseudomonadati</taxon>
        <taxon>Spirochaetota</taxon>
        <taxon>Spirochaetia</taxon>
        <taxon>Leptospirales</taxon>
        <taxon>Leptospiraceae</taxon>
        <taxon>Leptospira</taxon>
    </lineage>
</organism>
<dbReference type="OrthoDB" id="340998at2"/>
<feature type="domain" description="AB hydrolase-1" evidence="2">
    <location>
        <begin position="54"/>
        <end position="151"/>
    </location>
</feature>
<feature type="compositionally biased region" description="Basic residues" evidence="1">
    <location>
        <begin position="285"/>
        <end position="301"/>
    </location>
</feature>
<comment type="caution">
    <text evidence="3">The sequence shown here is derived from an EMBL/GenBank/DDBJ whole genome shotgun (WGS) entry which is preliminary data.</text>
</comment>
<dbReference type="Gene3D" id="3.40.50.1820">
    <property type="entry name" value="alpha/beta hydrolase"/>
    <property type="match status" value="1"/>
</dbReference>
<dbReference type="STRING" id="1049789.LEP1GSC050_3929"/>
<evidence type="ECO:0000259" key="2">
    <source>
        <dbReference type="Pfam" id="PF00561"/>
    </source>
</evidence>
<dbReference type="EMBL" id="AHMO02000008">
    <property type="protein sequence ID" value="EQA44183.1"/>
    <property type="molecule type" value="Genomic_DNA"/>
</dbReference>
<feature type="region of interest" description="Disordered" evidence="1">
    <location>
        <begin position="244"/>
        <end position="301"/>
    </location>
</feature>
<keyword evidence="3" id="KW-0378">Hydrolase</keyword>
<name>T0GFK7_9LEPT</name>
<evidence type="ECO:0000313" key="3">
    <source>
        <dbReference type="EMBL" id="EQA44183.1"/>
    </source>
</evidence>
<dbReference type="InterPro" id="IPR029058">
    <property type="entry name" value="AB_hydrolase_fold"/>
</dbReference>
<dbReference type="SUPFAM" id="SSF53474">
    <property type="entry name" value="alpha/beta-Hydrolases"/>
    <property type="match status" value="1"/>
</dbReference>
<feature type="compositionally biased region" description="Basic residues" evidence="1">
    <location>
        <begin position="262"/>
        <end position="278"/>
    </location>
</feature>
<dbReference type="RefSeq" id="WP_010572018.1">
    <property type="nucleotide sequence ID" value="NZ_AHMO02000008.1"/>
</dbReference>
<evidence type="ECO:0000313" key="4">
    <source>
        <dbReference type="Proteomes" id="UP000015454"/>
    </source>
</evidence>
<proteinExistence type="predicted"/>
<sequence>MKKDHLTYFPENRSVRPVIIQHLAEFYYNFYYLVSNIIGIFVTLPDHKEGDKRPVVLVTGFLGRNITWKAMRDCLVSLGHPVYAVPLGFQTGDIRKKSKLLENFILEKGIKDCYIVGHSMGGLIAAGLSYKGRDRVRKIFTVGSPLHGTYMAYTAPIFPCTWQMVPGSKLVREVVETYSTFHNVQAIFTRGDSIVRPWQSARLGHFDDVEIPEYGHLNLYLGPLGIECLSSLITAEEKKDPLPIKHKSVKQDSESVVLATPKKAKSKKTSQTSKKKSSPKTAGAAKKKTAGKKSAKPKKKR</sequence>
<reference evidence="3" key="1">
    <citation type="submission" date="2013-05" db="EMBL/GenBank/DDBJ databases">
        <authorList>
            <person name="Harkins D.M."/>
            <person name="Durkin A.S."/>
            <person name="Brinkac L.M."/>
            <person name="Haft D.H."/>
            <person name="Selengut J.D."/>
            <person name="Sanka R."/>
            <person name="DePew J."/>
            <person name="Purushe J."/>
            <person name="Hartskeerl R.A."/>
            <person name="Ahmed A."/>
            <person name="van der Linden H."/>
            <person name="Goris M.G.A."/>
            <person name="Vinetz J.M."/>
            <person name="Sutton G.G."/>
            <person name="Nierman W.C."/>
            <person name="Fouts D.E."/>
        </authorList>
    </citation>
    <scope>NUCLEOTIDE SEQUENCE [LARGE SCALE GENOMIC DNA]</scope>
    <source>
        <strain evidence="3">5399</strain>
    </source>
</reference>
<dbReference type="GO" id="GO:0016787">
    <property type="term" value="F:hydrolase activity"/>
    <property type="evidence" value="ECO:0007669"/>
    <property type="project" value="UniProtKB-KW"/>
</dbReference>